<dbReference type="AlphaFoldDB" id="A0A0M0G461"/>
<dbReference type="GO" id="GO:0005737">
    <property type="term" value="C:cytoplasm"/>
    <property type="evidence" value="ECO:0007669"/>
    <property type="project" value="TreeGrafter"/>
</dbReference>
<evidence type="ECO:0000256" key="1">
    <source>
        <dbReference type="ARBA" id="ARBA00023152"/>
    </source>
</evidence>
<sequence>MVKLYITRHGETHWNREKRMQGWKDSDLTPEGEGDALALAQVLKRVSFEAVYSSPIGRARKTAELIVDDALITFDEDLREIGMGDWEGRTQDEVRNADPERFHTFWNNPHVYESETGETFNQVMERVESFLKKVQAHKGTILVVTHSIFIKALLAHVKGLPLDKLWSPPFIHATSLTVIEGGGGKYEIVMEGNTSHKE</sequence>
<dbReference type="PANTHER" id="PTHR48100">
    <property type="entry name" value="BROAD-SPECIFICITY PHOSPHATASE YOR283W-RELATED"/>
    <property type="match status" value="1"/>
</dbReference>
<dbReference type="RefSeq" id="WP_053428150.1">
    <property type="nucleotide sequence ID" value="NZ_LGUE01000004.1"/>
</dbReference>
<evidence type="ECO:0000313" key="4">
    <source>
        <dbReference type="EMBL" id="KON84553.1"/>
    </source>
</evidence>
<dbReference type="Pfam" id="PF00300">
    <property type="entry name" value="His_Phos_1"/>
    <property type="match status" value="1"/>
</dbReference>
<protein>
    <recommendedName>
        <fullName evidence="6">Histidine phosphatase family protein</fullName>
    </recommendedName>
</protein>
<dbReference type="PANTHER" id="PTHR48100:SF1">
    <property type="entry name" value="HISTIDINE PHOSPHATASE FAMILY PROTEIN-RELATED"/>
    <property type="match status" value="1"/>
</dbReference>
<dbReference type="InterPro" id="IPR050275">
    <property type="entry name" value="PGM_Phosphatase"/>
</dbReference>
<proteinExistence type="predicted"/>
<dbReference type="SUPFAM" id="SSF53254">
    <property type="entry name" value="Phosphoglycerate mutase-like"/>
    <property type="match status" value="1"/>
</dbReference>
<dbReference type="EMBL" id="LGUE01000004">
    <property type="protein sequence ID" value="KON84553.1"/>
    <property type="molecule type" value="Genomic_DNA"/>
</dbReference>
<organism evidence="4 5">
    <name type="scientific">Rossellomorea marisflavi</name>
    <dbReference type="NCBI Taxonomy" id="189381"/>
    <lineage>
        <taxon>Bacteria</taxon>
        <taxon>Bacillati</taxon>
        <taxon>Bacillota</taxon>
        <taxon>Bacilli</taxon>
        <taxon>Bacillales</taxon>
        <taxon>Bacillaceae</taxon>
        <taxon>Rossellomorea</taxon>
    </lineage>
</organism>
<dbReference type="InterPro" id="IPR001345">
    <property type="entry name" value="PG/BPGM_mutase_AS"/>
</dbReference>
<reference evidence="5" key="1">
    <citation type="submission" date="2015-07" db="EMBL/GenBank/DDBJ databases">
        <title>Fjat-14235 jcm11544.</title>
        <authorList>
            <person name="Liu B."/>
            <person name="Wang J."/>
            <person name="Zhu Y."/>
            <person name="Liu G."/>
            <person name="Chen Q."/>
            <person name="Chen Z."/>
            <person name="Lan J."/>
            <person name="Che J."/>
            <person name="Ge C."/>
            <person name="Shi H."/>
            <person name="Pan Z."/>
            <person name="Liu X."/>
        </authorList>
    </citation>
    <scope>NUCLEOTIDE SEQUENCE [LARGE SCALE GENOMIC DNA]</scope>
    <source>
        <strain evidence="5">JCM 11544</strain>
    </source>
</reference>
<evidence type="ECO:0000256" key="2">
    <source>
        <dbReference type="ARBA" id="ARBA00023235"/>
    </source>
</evidence>
<evidence type="ECO:0008006" key="6">
    <source>
        <dbReference type="Google" id="ProtNLM"/>
    </source>
</evidence>
<keyword evidence="1" id="KW-0324">Glycolysis</keyword>
<keyword evidence="2" id="KW-0413">Isomerase</keyword>
<comment type="caution">
    <text evidence="4">The sequence shown here is derived from an EMBL/GenBank/DDBJ whole genome shotgun (WGS) entry which is preliminary data.</text>
</comment>
<evidence type="ECO:0000313" key="5">
    <source>
        <dbReference type="Proteomes" id="UP000037405"/>
    </source>
</evidence>
<dbReference type="PROSITE" id="PS00175">
    <property type="entry name" value="PG_MUTASE"/>
    <property type="match status" value="1"/>
</dbReference>
<evidence type="ECO:0000256" key="3">
    <source>
        <dbReference type="PIRSR" id="PIRSR613078-2"/>
    </source>
</evidence>
<dbReference type="Gene3D" id="3.40.50.1240">
    <property type="entry name" value="Phosphoglycerate mutase-like"/>
    <property type="match status" value="1"/>
</dbReference>
<dbReference type="SMART" id="SM00855">
    <property type="entry name" value="PGAM"/>
    <property type="match status" value="1"/>
</dbReference>
<dbReference type="Proteomes" id="UP000037405">
    <property type="component" value="Unassembled WGS sequence"/>
</dbReference>
<dbReference type="OrthoDB" id="9782128at2"/>
<dbReference type="PATRIC" id="fig|189381.12.peg.2191"/>
<dbReference type="STRING" id="189381.GCA_900166615_01707"/>
<keyword evidence="5" id="KW-1185">Reference proteome</keyword>
<dbReference type="InterPro" id="IPR029033">
    <property type="entry name" value="His_PPase_superfam"/>
</dbReference>
<dbReference type="InterPro" id="IPR013078">
    <property type="entry name" value="His_Pase_superF_clade-1"/>
</dbReference>
<accession>A0A0M0G461</accession>
<dbReference type="GO" id="GO:0016791">
    <property type="term" value="F:phosphatase activity"/>
    <property type="evidence" value="ECO:0007669"/>
    <property type="project" value="TreeGrafter"/>
</dbReference>
<feature type="binding site" evidence="3">
    <location>
        <position position="58"/>
    </location>
    <ligand>
        <name>substrate</name>
    </ligand>
</feature>
<dbReference type="CDD" id="cd07067">
    <property type="entry name" value="HP_PGM_like"/>
    <property type="match status" value="1"/>
</dbReference>
<gene>
    <name evidence="4" type="ORF">AF331_10900</name>
</gene>
<dbReference type="PIRSF" id="PIRSF000709">
    <property type="entry name" value="6PFK_2-Ptase"/>
    <property type="match status" value="1"/>
</dbReference>
<feature type="binding site" evidence="3">
    <location>
        <begin position="8"/>
        <end position="15"/>
    </location>
    <ligand>
        <name>substrate</name>
    </ligand>
</feature>
<name>A0A0M0G461_9BACI</name>